<dbReference type="Proteomes" id="UP000234240">
    <property type="component" value="Unassembled WGS sequence"/>
</dbReference>
<reference evidence="1 2" key="1">
    <citation type="submission" date="2017-12" db="EMBL/GenBank/DDBJ databases">
        <title>Characterization of six clinical isolates of Enterochimera gen. nov., a novel genus of the Yersiniaciae family and the three species Enterochimera arupensis sp. nov., Enterochimera coloradensis sp. nov, and Enterochimera californica sp. nov.</title>
        <authorList>
            <person name="Rossi A."/>
            <person name="Fisher M."/>
        </authorList>
    </citation>
    <scope>NUCLEOTIDE SEQUENCE [LARGE SCALE GENOMIC DNA]</scope>
    <source>
        <strain evidence="2">2015-Iso6</strain>
    </source>
</reference>
<dbReference type="RefSeq" id="WP_146000983.1">
    <property type="nucleotide sequence ID" value="NZ_PJZF01000012.1"/>
</dbReference>
<gene>
    <name evidence="1" type="ORF">CYR55_14085</name>
</gene>
<organism evidence="1 2">
    <name type="scientific">Chimaeribacter californicus</name>
    <dbReference type="NCBI Taxonomy" id="2060067"/>
    <lineage>
        <taxon>Bacteria</taxon>
        <taxon>Pseudomonadati</taxon>
        <taxon>Pseudomonadota</taxon>
        <taxon>Gammaproteobacteria</taxon>
        <taxon>Enterobacterales</taxon>
        <taxon>Yersiniaceae</taxon>
        <taxon>Chimaeribacter</taxon>
    </lineage>
</organism>
<dbReference type="OrthoDB" id="6521393at2"/>
<keyword evidence="2" id="KW-1185">Reference proteome</keyword>
<evidence type="ECO:0000313" key="1">
    <source>
        <dbReference type="EMBL" id="PLR35030.1"/>
    </source>
</evidence>
<evidence type="ECO:0000313" key="2">
    <source>
        <dbReference type="Proteomes" id="UP000234240"/>
    </source>
</evidence>
<dbReference type="EMBL" id="PJZF01000012">
    <property type="protein sequence ID" value="PLR35030.1"/>
    <property type="molecule type" value="Genomic_DNA"/>
</dbReference>
<sequence>MDNRGFDKEDVQEIISRKAMTSKLNKADYQEIGRNAAHGTVEVVKAALALVGVVAEFIPDESIERKDGYRDGWQGYGHYISDVRVDSEPYE</sequence>
<protein>
    <submittedName>
        <fullName evidence="1">Uncharacterized protein</fullName>
    </submittedName>
</protein>
<accession>A0A2N5E2W1</accession>
<name>A0A2N5E2W1_9GAMM</name>
<proteinExistence type="predicted"/>
<dbReference type="AlphaFoldDB" id="A0A2N5E2W1"/>
<comment type="caution">
    <text evidence="1">The sequence shown here is derived from an EMBL/GenBank/DDBJ whole genome shotgun (WGS) entry which is preliminary data.</text>
</comment>